<feature type="transmembrane region" description="Helical" evidence="5">
    <location>
        <begin position="235"/>
        <end position="259"/>
    </location>
</feature>
<evidence type="ECO:0000313" key="6">
    <source>
        <dbReference type="EMBL" id="PSR32889.1"/>
    </source>
</evidence>
<feature type="transmembrane region" description="Helical" evidence="5">
    <location>
        <begin position="41"/>
        <end position="61"/>
    </location>
</feature>
<feature type="transmembrane region" description="Helical" evidence="5">
    <location>
        <begin position="163"/>
        <end position="182"/>
    </location>
</feature>
<evidence type="ECO:0000256" key="5">
    <source>
        <dbReference type="SAM" id="Phobius"/>
    </source>
</evidence>
<dbReference type="GO" id="GO:0016020">
    <property type="term" value="C:membrane"/>
    <property type="evidence" value="ECO:0007669"/>
    <property type="project" value="UniProtKB-SubCell"/>
</dbReference>
<feature type="transmembrane region" description="Helical" evidence="5">
    <location>
        <begin position="456"/>
        <end position="473"/>
    </location>
</feature>
<evidence type="ECO:0000256" key="1">
    <source>
        <dbReference type="ARBA" id="ARBA00004141"/>
    </source>
</evidence>
<evidence type="ECO:0000313" key="7">
    <source>
        <dbReference type="Proteomes" id="UP000242972"/>
    </source>
</evidence>
<keyword evidence="2 5" id="KW-0812">Transmembrane</keyword>
<gene>
    <name evidence="6" type="ORF">C7B46_12450</name>
</gene>
<organism evidence="6 7">
    <name type="scientific">Sulfobacillus benefaciens</name>
    <dbReference type="NCBI Taxonomy" id="453960"/>
    <lineage>
        <taxon>Bacteria</taxon>
        <taxon>Bacillati</taxon>
        <taxon>Bacillota</taxon>
        <taxon>Clostridia</taxon>
        <taxon>Eubacteriales</taxon>
        <taxon>Clostridiales Family XVII. Incertae Sedis</taxon>
        <taxon>Sulfobacillus</taxon>
    </lineage>
</organism>
<feature type="transmembrane region" description="Helical" evidence="5">
    <location>
        <begin position="12"/>
        <end position="35"/>
    </location>
</feature>
<feature type="transmembrane region" description="Helical" evidence="5">
    <location>
        <begin position="339"/>
        <end position="358"/>
    </location>
</feature>
<protein>
    <submittedName>
        <fullName evidence="6">Aspartate:proton symporter</fullName>
    </submittedName>
</protein>
<name>A0A2T2XEG4_9FIRM</name>
<dbReference type="InterPro" id="IPR002293">
    <property type="entry name" value="AA/rel_permease1"/>
</dbReference>
<feature type="transmembrane region" description="Helical" evidence="5">
    <location>
        <begin position="426"/>
        <end position="444"/>
    </location>
</feature>
<sequence length="541" mass="58433">MQGKLRHELSRYDFMMISTGAVIGSGWLFGALYSAQYAGPGAIIAWIIGGILMVVLGLPYAELASAFPESGSMVRYPSMSHGSFLSALQAWSLLFGYGLSPAIEAEASVQYAGGYIHGLYSGTQLTPVGLLVTAGMVVIYFVLNYFGVRLFAKANTAISTIKYIVPTVTMVILIVVGLSHGGAANLSSASPGGFLPFGFHGVLVAIAIGGIYFAYTGFRQAMDLAAEGKNPQRDVPVVMLTILILSIILYVLLQLAFLVSLDRPDLLHGWANINFSSPFAQLAVAFNIGWLAIILYGDAVLSPFGNGLVYFGAATRVLFAMPKSGYGPKWMRNLSNRGVPVTSMIVILVLSFLALLPFPSWGAMVGILSSVGAIGYALGGVSAAVLRRTSPNTPRRFTLGRHLKWIGPASFAMGSLIFYWSGWPLVLQVDGINAVGVLIYLWYRKRNRLPVIDLKAGAWWAIYLVVLGAMSYVGSFGKGRNWIPFPYDSLVVILLSIVFYYWGVASGYRTQDTIDYENGVNRDFSDEDDLAMGMNPVASTE</sequence>
<dbReference type="Gene3D" id="1.20.1740.10">
    <property type="entry name" value="Amino acid/polyamine transporter I"/>
    <property type="match status" value="1"/>
</dbReference>
<dbReference type="AlphaFoldDB" id="A0A2T2XEG4"/>
<evidence type="ECO:0000256" key="2">
    <source>
        <dbReference type="ARBA" id="ARBA00022692"/>
    </source>
</evidence>
<dbReference type="Pfam" id="PF13520">
    <property type="entry name" value="AA_permease_2"/>
    <property type="match status" value="1"/>
</dbReference>
<feature type="transmembrane region" description="Helical" evidence="5">
    <location>
        <begin position="485"/>
        <end position="504"/>
    </location>
</feature>
<dbReference type="PANTHER" id="PTHR47547">
    <property type="match status" value="1"/>
</dbReference>
<dbReference type="Proteomes" id="UP000242972">
    <property type="component" value="Unassembled WGS sequence"/>
</dbReference>
<dbReference type="PIRSF" id="PIRSF006060">
    <property type="entry name" value="AA_transporter"/>
    <property type="match status" value="1"/>
</dbReference>
<feature type="transmembrane region" description="Helical" evidence="5">
    <location>
        <begin position="402"/>
        <end position="420"/>
    </location>
</feature>
<feature type="transmembrane region" description="Helical" evidence="5">
    <location>
        <begin position="128"/>
        <end position="151"/>
    </location>
</feature>
<dbReference type="PANTHER" id="PTHR47547:SF1">
    <property type="entry name" value="ASPARTATE-PROTON SYMPORTER"/>
    <property type="match status" value="1"/>
</dbReference>
<feature type="transmembrane region" description="Helical" evidence="5">
    <location>
        <begin position="364"/>
        <end position="386"/>
    </location>
</feature>
<reference evidence="6 7" key="1">
    <citation type="journal article" date="2014" name="BMC Genomics">
        <title>Comparison of environmental and isolate Sulfobacillus genomes reveals diverse carbon, sulfur, nitrogen, and hydrogen metabolisms.</title>
        <authorList>
            <person name="Justice N.B."/>
            <person name="Norman A."/>
            <person name="Brown C.T."/>
            <person name="Singh A."/>
            <person name="Thomas B.C."/>
            <person name="Banfield J.F."/>
        </authorList>
    </citation>
    <scope>NUCLEOTIDE SEQUENCE [LARGE SCALE GENOMIC DNA]</scope>
    <source>
        <strain evidence="6">AMDSBA4</strain>
    </source>
</reference>
<keyword evidence="4 5" id="KW-0472">Membrane</keyword>
<dbReference type="EMBL" id="PXYW01000030">
    <property type="protein sequence ID" value="PSR32889.1"/>
    <property type="molecule type" value="Genomic_DNA"/>
</dbReference>
<feature type="transmembrane region" description="Helical" evidence="5">
    <location>
        <begin position="194"/>
        <end position="215"/>
    </location>
</feature>
<accession>A0A2T2XEG4</accession>
<comment type="caution">
    <text evidence="6">The sequence shown here is derived from an EMBL/GenBank/DDBJ whole genome shotgun (WGS) entry which is preliminary data.</text>
</comment>
<keyword evidence="3 5" id="KW-1133">Transmembrane helix</keyword>
<dbReference type="InterPro" id="IPR052962">
    <property type="entry name" value="AA_Transporter_AGT"/>
</dbReference>
<evidence type="ECO:0000256" key="4">
    <source>
        <dbReference type="ARBA" id="ARBA00023136"/>
    </source>
</evidence>
<comment type="subcellular location">
    <subcellularLocation>
        <location evidence="1">Membrane</location>
        <topology evidence="1">Multi-pass membrane protein</topology>
    </subcellularLocation>
</comment>
<evidence type="ECO:0000256" key="3">
    <source>
        <dbReference type="ARBA" id="ARBA00022989"/>
    </source>
</evidence>
<proteinExistence type="predicted"/>
<dbReference type="GO" id="GO:0022857">
    <property type="term" value="F:transmembrane transporter activity"/>
    <property type="evidence" value="ECO:0007669"/>
    <property type="project" value="InterPro"/>
</dbReference>